<gene>
    <name evidence="2" type="ORF">B0I22_0702</name>
</gene>
<feature type="domain" description="DUF4935" evidence="1">
    <location>
        <begin position="5"/>
        <end position="159"/>
    </location>
</feature>
<evidence type="ECO:0000313" key="2">
    <source>
        <dbReference type="EMBL" id="TDX86568.1"/>
    </source>
</evidence>
<name>A0A4R8I927_9FLAO</name>
<evidence type="ECO:0000313" key="3">
    <source>
        <dbReference type="Proteomes" id="UP000295313"/>
    </source>
</evidence>
<dbReference type="EMBL" id="SOEO01000001">
    <property type="protein sequence ID" value="TDX86568.1"/>
    <property type="molecule type" value="Genomic_DNA"/>
</dbReference>
<protein>
    <submittedName>
        <fullName evidence="2">PIN domain-containing protein</fullName>
    </submittedName>
</protein>
<dbReference type="Proteomes" id="UP000295313">
    <property type="component" value="Unassembled WGS sequence"/>
</dbReference>
<dbReference type="InterPro" id="IPR032557">
    <property type="entry name" value="DUF4935"/>
</dbReference>
<dbReference type="RefSeq" id="WP_133943225.1">
    <property type="nucleotide sequence ID" value="NZ_SOEO01000001.1"/>
</dbReference>
<dbReference type="OrthoDB" id="5637at2"/>
<accession>A0A4R8I927</accession>
<comment type="caution">
    <text evidence="2">The sequence shown here is derived from an EMBL/GenBank/DDBJ whole genome shotgun (WGS) entry which is preliminary data.</text>
</comment>
<reference evidence="2 3" key="1">
    <citation type="submission" date="2019-03" db="EMBL/GenBank/DDBJ databases">
        <title>Genomic Encyclopedia of Type Strains, Phase III (KMG-III): the genomes of soil and plant-associated and newly described type strains.</title>
        <authorList>
            <person name="Whitman W."/>
        </authorList>
    </citation>
    <scope>NUCLEOTIDE SEQUENCE [LARGE SCALE GENOMIC DNA]</scope>
    <source>
        <strain evidence="2 3">CGMCC 1.12802</strain>
    </source>
</reference>
<keyword evidence="3" id="KW-1185">Reference proteome</keyword>
<dbReference type="AlphaFoldDB" id="A0A4R8I927"/>
<evidence type="ECO:0000259" key="1">
    <source>
        <dbReference type="Pfam" id="PF16289"/>
    </source>
</evidence>
<organism evidence="2 3">
    <name type="scientific">Epilithonimonas xixisoli</name>
    <dbReference type="NCBI Taxonomy" id="1476462"/>
    <lineage>
        <taxon>Bacteria</taxon>
        <taxon>Pseudomonadati</taxon>
        <taxon>Bacteroidota</taxon>
        <taxon>Flavobacteriia</taxon>
        <taxon>Flavobacteriales</taxon>
        <taxon>Weeksellaceae</taxon>
        <taxon>Chryseobacterium group</taxon>
        <taxon>Epilithonimonas</taxon>
    </lineage>
</organism>
<proteinExistence type="predicted"/>
<sequence length="333" mass="38853">MKEKVIFDTNTIRNTDINNFFGGRKELEQFENDADIIVPYTVIEEIKRQKKVILKSKKDSFLSNPLHRIMGIDEDNTKAFDVEAYIKKLEDDETIVFEVIDLKANDVLPQIKELALLKKPPFVEADDSDKGFKDALIYFSVLEYVQEIPNKYVFVCTKDNLLKRAFLAHSNIVVVESYTEFKEHSVSQFFDDYFIQKVNAELGVEISKENIKEYWYNINDNKVVLVGLEEQEYVIETDSGEIISTCNRSQFQINTLINSSSFRMTHRSINELENYTHFLSNDEVKIILEASYSNQEIRLIINDSDVKEFLASLYNTNMIEDNDAKNFLKEIFE</sequence>
<dbReference type="Pfam" id="PF16289">
    <property type="entry name" value="PIN_12"/>
    <property type="match status" value="1"/>
</dbReference>